<evidence type="ECO:0000313" key="2">
    <source>
        <dbReference type="EMBL" id="TCD61594.1"/>
    </source>
</evidence>
<feature type="region of interest" description="Disordered" evidence="1">
    <location>
        <begin position="1"/>
        <end position="22"/>
    </location>
</feature>
<accession>A0A4R0RGY8</accession>
<keyword evidence="3" id="KW-1185">Reference proteome</keyword>
<sequence>MLSRVRKPSTSALARSPARRHNSQYHSKVRALPFVATPEEVLERFSIRSSLTLIRDDYNPFPALAHGMLPGLGLGKPFYPTALQPVYIPAWFFDGWVSVGSKEKPKSETSYLGLGSSHIPGFTHPQLTRMAFFDPVRVMTPLVPFTEDLRKQHSLDVLCLPFEFTPTDIPAWLRSVLSRANVEEGLSFLNFSSLQTMLAWYPLLVPIYLLRFDATLMDQQISTTYAVEAYRKEGAYLMDYSQMYTVMASLKDDPANLDVLKRALESTLKKVGSGLMYSKRLDPADFVSVVNHSRTGLDDIAPGGAMVQMLMRQQLNRYAHGSDLWARYKKFWEKMHEVKEGEEGKEGREEQNVRKNFKDARICALDEQAVLDNQFAAAGSFFRSILASKLVAALESPVHEVSSHPFQLPAIKGTMVSSLSPLTPAPVDEPTKPIPEAQITMPLLLSKETLDDVQMPIEVKFVHGAGKDRVVMGRIFVSNLVPPAKETRPVRKGVALGGGKGEKSRPAPTKRTLHVEVRWGETEVDEQASDRMKALMDILATPKLPWIEKWEEENVQVMEAVRVRAEREG</sequence>
<organism evidence="2 3">
    <name type="scientific">Steccherinum ochraceum</name>
    <dbReference type="NCBI Taxonomy" id="92696"/>
    <lineage>
        <taxon>Eukaryota</taxon>
        <taxon>Fungi</taxon>
        <taxon>Dikarya</taxon>
        <taxon>Basidiomycota</taxon>
        <taxon>Agaricomycotina</taxon>
        <taxon>Agaricomycetes</taxon>
        <taxon>Polyporales</taxon>
        <taxon>Steccherinaceae</taxon>
        <taxon>Steccherinum</taxon>
    </lineage>
</organism>
<protein>
    <submittedName>
        <fullName evidence="2">Uncharacterized protein</fullName>
    </submittedName>
</protein>
<comment type="caution">
    <text evidence="2">The sequence shown here is derived from an EMBL/GenBank/DDBJ whole genome shotgun (WGS) entry which is preliminary data.</text>
</comment>
<dbReference type="EMBL" id="RWJN01000448">
    <property type="protein sequence ID" value="TCD61594.1"/>
    <property type="molecule type" value="Genomic_DNA"/>
</dbReference>
<name>A0A4R0RGY8_9APHY</name>
<reference evidence="2 3" key="1">
    <citation type="submission" date="2018-11" db="EMBL/GenBank/DDBJ databases">
        <title>Genome assembly of Steccherinum ochraceum LE-BIN_3174, the white-rot fungus of the Steccherinaceae family (The Residual Polyporoid clade, Polyporales, Basidiomycota).</title>
        <authorList>
            <person name="Fedorova T.V."/>
            <person name="Glazunova O.A."/>
            <person name="Landesman E.O."/>
            <person name="Moiseenko K.V."/>
            <person name="Psurtseva N.V."/>
            <person name="Savinova O.S."/>
            <person name="Shakhova N.V."/>
            <person name="Tyazhelova T.V."/>
            <person name="Vasina D.V."/>
        </authorList>
    </citation>
    <scope>NUCLEOTIDE SEQUENCE [LARGE SCALE GENOMIC DNA]</scope>
    <source>
        <strain evidence="2 3">LE-BIN_3174</strain>
    </source>
</reference>
<gene>
    <name evidence="2" type="ORF">EIP91_008180</name>
</gene>
<evidence type="ECO:0000313" key="3">
    <source>
        <dbReference type="Proteomes" id="UP000292702"/>
    </source>
</evidence>
<dbReference type="OrthoDB" id="2349883at2759"/>
<dbReference type="AlphaFoldDB" id="A0A4R0RGY8"/>
<evidence type="ECO:0000256" key="1">
    <source>
        <dbReference type="SAM" id="MobiDB-lite"/>
    </source>
</evidence>
<dbReference type="Proteomes" id="UP000292702">
    <property type="component" value="Unassembled WGS sequence"/>
</dbReference>
<proteinExistence type="predicted"/>